<keyword evidence="2" id="KW-0808">Transferase</keyword>
<accession>A0ABY5WYW5</accession>
<dbReference type="InterPro" id="IPR037171">
    <property type="entry name" value="NagB/RpiA_transferase-like"/>
</dbReference>
<evidence type="ECO:0000256" key="1">
    <source>
        <dbReference type="ARBA" id="ARBA00007047"/>
    </source>
</evidence>
<comment type="similarity">
    <text evidence="1">Belongs to the 3-oxoacid CoA-transferase subunit B family.</text>
</comment>
<name>A0ABY5WYW5_LEICA</name>
<dbReference type="PANTHER" id="PTHR13707:SF57">
    <property type="entry name" value="SUCCINYL-COA:3-KETOACID COENZYME A TRANSFERASE SUBUNIT B-RELATED"/>
    <property type="match status" value="1"/>
</dbReference>
<keyword evidence="4" id="KW-1185">Reference proteome</keyword>
<dbReference type="EMBL" id="CP081078">
    <property type="protein sequence ID" value="UWQ59358.1"/>
    <property type="molecule type" value="Genomic_DNA"/>
</dbReference>
<evidence type="ECO:0000256" key="2">
    <source>
        <dbReference type="ARBA" id="ARBA00022679"/>
    </source>
</evidence>
<proteinExistence type="inferred from homology"/>
<dbReference type="SUPFAM" id="SSF100950">
    <property type="entry name" value="NagB/RpiA/CoA transferase-like"/>
    <property type="match status" value="1"/>
</dbReference>
<dbReference type="InterPro" id="IPR012791">
    <property type="entry name" value="3-oxoacid_CoA-transf_B"/>
</dbReference>
<reference evidence="3" key="1">
    <citation type="submission" date="2021-08" db="EMBL/GenBank/DDBJ databases">
        <authorList>
            <person name="Nwanade C."/>
            <person name="Wang M."/>
            <person name="Masoudi A."/>
            <person name="Yu Z."/>
            <person name="Liu J."/>
        </authorList>
    </citation>
    <scope>NUCLEOTIDE SEQUENCE</scope>
    <source>
        <strain evidence="3">S141</strain>
    </source>
</reference>
<dbReference type="Proteomes" id="UP001058184">
    <property type="component" value="Chromosome"/>
</dbReference>
<gene>
    <name evidence="3" type="ORF">K3722_04320</name>
</gene>
<dbReference type="Gene3D" id="3.40.1080.10">
    <property type="entry name" value="Glutaconate Coenzyme A-transferase"/>
    <property type="match status" value="1"/>
</dbReference>
<dbReference type="Pfam" id="PF01144">
    <property type="entry name" value="CoA_trans"/>
    <property type="match status" value="1"/>
</dbReference>
<dbReference type="SMART" id="SM00882">
    <property type="entry name" value="CoA_trans"/>
    <property type="match status" value="1"/>
</dbReference>
<dbReference type="PANTHER" id="PTHR13707">
    <property type="entry name" value="KETOACID-COENZYME A TRANSFERASE"/>
    <property type="match status" value="1"/>
</dbReference>
<dbReference type="InterPro" id="IPR004165">
    <property type="entry name" value="CoA_trans_fam_I"/>
</dbReference>
<evidence type="ECO:0000313" key="4">
    <source>
        <dbReference type="Proteomes" id="UP001058184"/>
    </source>
</evidence>
<protein>
    <submittedName>
        <fullName evidence="3">CoA-transferase subunit beta</fullName>
    </submittedName>
</protein>
<dbReference type="NCBIfam" id="TIGR02428">
    <property type="entry name" value="pcaJ_scoB_fam"/>
    <property type="match status" value="1"/>
</dbReference>
<sequence>MQFIRPGFLSITWLNWVSCRRSTPLSSAKERMIARAAREIAPGMVVNLGIGLPTRVVNHLAADFPVCLHTENGLAGIGPALPPEQADRNLIDAGGGYVSTVPGSAFFDSATSFAMVRSGRLDLTMLGAFEVGANGDLANWKIPGKFSPGAGGGIELAQKARRVVVLTTHTDRAGNPKLKAECALPLTARGCVARIFTDLAVIDVSPQGFVLAETAKGVSAAEVAEATGAPLIRPDTDLPAF</sequence>
<organism evidence="3 4">
    <name type="scientific">Leisingera caerulea</name>
    <name type="common">Phaeobacter caeruleus</name>
    <dbReference type="NCBI Taxonomy" id="506591"/>
    <lineage>
        <taxon>Bacteria</taxon>
        <taxon>Pseudomonadati</taxon>
        <taxon>Pseudomonadota</taxon>
        <taxon>Alphaproteobacteria</taxon>
        <taxon>Rhodobacterales</taxon>
        <taxon>Roseobacteraceae</taxon>
        <taxon>Leisingera</taxon>
    </lineage>
</organism>
<evidence type="ECO:0000313" key="3">
    <source>
        <dbReference type="EMBL" id="UWQ59358.1"/>
    </source>
</evidence>